<keyword evidence="2" id="KW-0479">Metal-binding</keyword>
<keyword evidence="1" id="KW-0004">4Fe-4S</keyword>
<evidence type="ECO:0000256" key="4">
    <source>
        <dbReference type="ARBA" id="ARBA00023014"/>
    </source>
</evidence>
<dbReference type="PIRSF" id="PIRSF001435">
    <property type="entry name" value="Nth"/>
    <property type="match status" value="1"/>
</dbReference>
<dbReference type="EMBL" id="AODF01000028">
    <property type="protein sequence ID" value="EUJ28515.1"/>
    <property type="molecule type" value="Genomic_DNA"/>
</dbReference>
<evidence type="ECO:0000313" key="6">
    <source>
        <dbReference type="EMBL" id="EUJ28515.1"/>
    </source>
</evidence>
<dbReference type="SUPFAM" id="SSF48150">
    <property type="entry name" value="DNA-glycosylase"/>
    <property type="match status" value="1"/>
</dbReference>
<evidence type="ECO:0000259" key="5">
    <source>
        <dbReference type="SMART" id="SM00478"/>
    </source>
</evidence>
<name>A0ABN0RDC6_9LIST</name>
<dbReference type="PANTHER" id="PTHR10359:SF19">
    <property type="entry name" value="DNA REPAIR GLYCOSYLASE MJ1434-RELATED"/>
    <property type="match status" value="1"/>
</dbReference>
<evidence type="ECO:0000256" key="2">
    <source>
        <dbReference type="ARBA" id="ARBA00022723"/>
    </source>
</evidence>
<keyword evidence="3" id="KW-0408">Iron</keyword>
<dbReference type="CDD" id="cd00056">
    <property type="entry name" value="ENDO3c"/>
    <property type="match status" value="1"/>
</dbReference>
<proteinExistence type="predicted"/>
<accession>A0ABN0RDC6</accession>
<reference evidence="6 7" key="1">
    <citation type="journal article" date="2014" name="Int. J. Syst. Evol. Microbiol.">
        <title>Listeria floridensis sp. nov., Listeria aquatica sp. nov., Listeria cornellensis sp. nov., Listeria riparia sp. nov. and Listeria grandensis sp. nov., from agricultural and natural environments.</title>
        <authorList>
            <person name="den Bakker H.C."/>
            <person name="Warchocki S."/>
            <person name="Wright E.M."/>
            <person name="Allred A.F."/>
            <person name="Ahlstrom C."/>
            <person name="Manuel C.S."/>
            <person name="Stasiewicz M.J."/>
            <person name="Burrell A."/>
            <person name="Roof S."/>
            <person name="Strawn L."/>
            <person name="Fortes E.D."/>
            <person name="Nightingale K.K."/>
            <person name="Kephart D."/>
            <person name="Wiedmann M."/>
        </authorList>
    </citation>
    <scope>NUCLEOTIDE SEQUENCE [LARGE SCALE GENOMIC DNA]</scope>
    <source>
        <strain evidence="6 7">FSL S10-1187</strain>
    </source>
</reference>
<dbReference type="InterPro" id="IPR011257">
    <property type="entry name" value="DNA_glycosylase"/>
</dbReference>
<protein>
    <recommendedName>
        <fullName evidence="5">HhH-GPD domain-containing protein</fullName>
    </recommendedName>
</protein>
<keyword evidence="7" id="KW-1185">Reference proteome</keyword>
<dbReference type="Pfam" id="PF00730">
    <property type="entry name" value="HhH-GPD"/>
    <property type="match status" value="1"/>
</dbReference>
<organism evidence="6 7">
    <name type="scientific">Listeria floridensis FSL S10-1187</name>
    <dbReference type="NCBI Taxonomy" id="1265817"/>
    <lineage>
        <taxon>Bacteria</taxon>
        <taxon>Bacillati</taxon>
        <taxon>Bacillota</taxon>
        <taxon>Bacilli</taxon>
        <taxon>Bacillales</taxon>
        <taxon>Listeriaceae</taxon>
        <taxon>Listeria</taxon>
    </lineage>
</organism>
<comment type="caution">
    <text evidence="6">The sequence shown here is derived from an EMBL/GenBank/DDBJ whole genome shotgun (WGS) entry which is preliminary data.</text>
</comment>
<feature type="domain" description="HhH-GPD" evidence="5">
    <location>
        <begin position="59"/>
        <end position="216"/>
    </location>
</feature>
<evidence type="ECO:0000256" key="3">
    <source>
        <dbReference type="ARBA" id="ARBA00023004"/>
    </source>
</evidence>
<dbReference type="InterPro" id="IPR003265">
    <property type="entry name" value="HhH-GPD_domain"/>
</dbReference>
<dbReference type="Gene3D" id="1.10.340.30">
    <property type="entry name" value="Hypothetical protein, domain 2"/>
    <property type="match status" value="1"/>
</dbReference>
<dbReference type="PANTHER" id="PTHR10359">
    <property type="entry name" value="A/G-SPECIFIC ADENINE GLYCOSYLASE/ENDONUCLEASE III"/>
    <property type="match status" value="1"/>
</dbReference>
<keyword evidence="4" id="KW-0411">Iron-sulfur</keyword>
<evidence type="ECO:0000313" key="7">
    <source>
        <dbReference type="Proteomes" id="UP000019249"/>
    </source>
</evidence>
<dbReference type="Proteomes" id="UP000019249">
    <property type="component" value="Unassembled WGS sequence"/>
</dbReference>
<evidence type="ECO:0000256" key="1">
    <source>
        <dbReference type="ARBA" id="ARBA00022485"/>
    </source>
</evidence>
<dbReference type="SMART" id="SM00478">
    <property type="entry name" value="ENDO3c"/>
    <property type="match status" value="1"/>
</dbReference>
<sequence>MLGLLLTKKRLFGRFFYKEREHSLITNINDLYDKLSEEMDHSTWWDTETQWEIVVGAVLVQNTNWKNVDYSLANIAAATQFDPVKLAAASKTELEEWIRPSGFYKNKSQTLLALFAWLKTYHFNLEAIEKQEQSVLREKLLEIRGIGPETADVLLVYVFNKVAFIADRYAQRIFQRLGVEEKLNYDKLQRIAPLPSGFTNGQARQFHGWLVDYGQIYLKSDEAWEQGFLRDFNLLVSN</sequence>
<gene>
    <name evidence="6" type="ORF">MFLO_12266</name>
</gene>